<gene>
    <name evidence="1" type="ORF">SAMN02910291_02932</name>
</gene>
<dbReference type="AlphaFoldDB" id="A0AA94HWI1"/>
<organism evidence="1 2">
    <name type="scientific">Desulfovibrio desulfuricans</name>
    <dbReference type="NCBI Taxonomy" id="876"/>
    <lineage>
        <taxon>Bacteria</taxon>
        <taxon>Pseudomonadati</taxon>
        <taxon>Thermodesulfobacteriota</taxon>
        <taxon>Desulfovibrionia</taxon>
        <taxon>Desulfovibrionales</taxon>
        <taxon>Desulfovibrionaceae</taxon>
        <taxon>Desulfovibrio</taxon>
    </lineage>
</organism>
<sequence>MISWRKKAMALLSGWLEGNNDNETPKTLRIISPGEFPHSLQNVECRQRGISDFYFGLVVADLRHLRELNDV</sequence>
<evidence type="ECO:0000313" key="1">
    <source>
        <dbReference type="EMBL" id="SFW75676.1"/>
    </source>
</evidence>
<accession>A0AA94HWI1</accession>
<reference evidence="2" key="1">
    <citation type="submission" date="2016-11" db="EMBL/GenBank/DDBJ databases">
        <authorList>
            <person name="Jaros S."/>
            <person name="Januszkiewicz K."/>
            <person name="Wedrychowicz H."/>
        </authorList>
    </citation>
    <scope>NUCLEOTIDE SEQUENCE [LARGE SCALE GENOMIC DNA]</scope>
    <source>
        <strain evidence="2">DSM 7057</strain>
    </source>
</reference>
<name>A0AA94HWI1_DESDE</name>
<comment type="caution">
    <text evidence="1">The sequence shown here is derived from an EMBL/GenBank/DDBJ whole genome shotgun (WGS) entry which is preliminary data.</text>
</comment>
<proteinExistence type="predicted"/>
<dbReference type="EMBL" id="FPIW01000121">
    <property type="protein sequence ID" value="SFW75676.1"/>
    <property type="molecule type" value="Genomic_DNA"/>
</dbReference>
<evidence type="ECO:0000313" key="2">
    <source>
        <dbReference type="Proteomes" id="UP000182680"/>
    </source>
</evidence>
<protein>
    <submittedName>
        <fullName evidence="1">Uncharacterized protein</fullName>
    </submittedName>
</protein>
<dbReference type="Proteomes" id="UP000182680">
    <property type="component" value="Unassembled WGS sequence"/>
</dbReference>